<sequence>MATPTKPPLPLMAAGQWMWRLRTFTVSGSAEGVPAGGKVNVELNGNAYEATVADDGTWSVDVAAADVAALADGDYIVIATATDAAGNTGTDQRDFSVAASTDSLPGVSIATIAGDDIVNATEHDQALTISGTTTNQVAGDKVNVELNGNAYEATVAADGTWSVDVAAADVAALADGDYTVMATVTDAAGNEGTDQRDFSVVASADNLPTLEITGPLAGDDIINATEQEQALTVSGTSTKLEAGDRVNVELNGNAYEATVAADGTWSVDVAAVDVAALADGDYTVTAKATDAAGNMAEADHQVTVDVTAPVRVATITGITEDTGIAGDYITSDSRPVISGGTGGAAPYPDIRVEVSLDGGKTWQTASTPEPDGYWEFAVEQDLADGQYEVMARLTDAAGNSSAPDTVTMTVDTVTPTVTIDALAGDDVINATEHGQGLEVTGTTTDLAEGDKVSIELNGKSYEADVAGDGSWSLDVPAEDVAALADGDYTVTASVSDVAGNDSSAQRDFSVVASTDSLPGVSIGTIAGDDIVNASEHDQALTVSGMTTNFPEGGKVDIDFNGKAYEATVAADGSWSVDVAAADVAALEDGSYTVVATVTDAAGNEGRDERDFSVTASADSLPTLAIDTIAGDDIVDAAEHGQALTVSGTSTNLPQGDRVNVELNGKAYTATVAADGSWSVDVASADVAALADGDYTVKATATDAAGNEATAQHDFSVAASVPTVTIVGPIAGDDIISTVEHDQALAVDGTATGVAPGTIVRVEIVGVPNSTYLGLVKEDGSFRIGIAGEYVSMLQDGKAQVRAWATNDLGNTGEGFYEFDVVTGSLPVTIDMVTGDDVVDSTEAASAVTVTGSVINAAAGDEVVMKVGGDTYTGVVNEDGTTWSVDIDPVTWSHFKDTDIDVNVTVTNAQGNSGSAVRTVGLDISTPVIYFDTIAEDDIVNASEHAKDLAIGGSVLGLDGGETMYVELNGKTYTTTATADGRWTLNVPAADVSALADGNHTISASVTEEAGNTGTASHDFSVDTVLPTLTVTEGVTRSGDNIVTPDEHGTNLEVFGTSTGLDHDFVYLEIAGFTYNIQTFDDGTWGIVTRRADMATLTDGTYEIKLHATNDVGNVAETSVELVVDAGVPSLQLLSTEAQDSAVVDDQAVAGSVEDDTLESTQADEHFTIGNGGHDSVVYHLLDAADATGGNGADRISGFTVGDGNNTADADRIDLSELLAERRSTEGSDGAETTEAGDLSDYLSVTVKGSDTEIAIDRDGAGSTHEMTTVVTLSGVQTDLATLLANHQLVVS</sequence>
<name>A0A856QKP1_9GAMM</name>
<evidence type="ECO:0000259" key="1">
    <source>
        <dbReference type="Pfam" id="PF19077"/>
    </source>
</evidence>
<dbReference type="SUPFAM" id="SSF81296">
    <property type="entry name" value="E set domains"/>
    <property type="match status" value="1"/>
</dbReference>
<evidence type="ECO:0000313" key="3">
    <source>
        <dbReference type="Proteomes" id="UP000324285"/>
    </source>
</evidence>
<feature type="domain" description="Bacterial Ig-like" evidence="1">
    <location>
        <begin position="450"/>
        <end position="508"/>
    </location>
</feature>
<dbReference type="NCBIfam" id="NF033510">
    <property type="entry name" value="Ca_tandemer"/>
    <property type="match status" value="11"/>
</dbReference>
<dbReference type="EMBL" id="CP038437">
    <property type="protein sequence ID" value="QEM80487.2"/>
    <property type="molecule type" value="Genomic_DNA"/>
</dbReference>
<dbReference type="RefSeq" id="WP_205423444.1">
    <property type="nucleotide sequence ID" value="NZ_CP038437.2"/>
</dbReference>
<dbReference type="Pfam" id="PF19077">
    <property type="entry name" value="Big_13"/>
    <property type="match status" value="8"/>
</dbReference>
<feature type="domain" description="Bacterial Ig-like" evidence="1">
    <location>
        <begin position="231"/>
        <end position="305"/>
    </location>
</feature>
<dbReference type="NCBIfam" id="TIGR03661">
    <property type="entry name" value="T1SS_VCA0849"/>
    <property type="match status" value="1"/>
</dbReference>
<proteinExistence type="predicted"/>
<feature type="domain" description="Bacterial Ig-like" evidence="1">
    <location>
        <begin position="319"/>
        <end position="412"/>
    </location>
</feature>
<feature type="domain" description="Bacterial Ig-like" evidence="1">
    <location>
        <begin position="555"/>
        <end position="611"/>
    </location>
</feature>
<accession>A0A856QKP1</accession>
<dbReference type="Gene3D" id="2.60.40.10">
    <property type="entry name" value="Immunoglobulins"/>
    <property type="match status" value="11"/>
</dbReference>
<feature type="domain" description="Bacterial Ig-like" evidence="1">
    <location>
        <begin position="962"/>
        <end position="1023"/>
    </location>
</feature>
<feature type="domain" description="Bacterial Ig-like" evidence="1">
    <location>
        <begin position="38"/>
        <end position="95"/>
    </location>
</feature>
<gene>
    <name evidence="2" type="ORF">E4T21_02115</name>
</gene>
<dbReference type="NCBIfam" id="NF012196">
    <property type="entry name" value="Ig_like_ice"/>
    <property type="match status" value="6"/>
</dbReference>
<dbReference type="InterPro" id="IPR044016">
    <property type="entry name" value="Big_13"/>
</dbReference>
<evidence type="ECO:0000313" key="2">
    <source>
        <dbReference type="EMBL" id="QEM80487.2"/>
    </source>
</evidence>
<dbReference type="InterPro" id="IPR049826">
    <property type="entry name" value="Ig-like_ice"/>
</dbReference>
<feature type="domain" description="Bacterial Ig-like" evidence="1">
    <location>
        <begin position="656"/>
        <end position="715"/>
    </location>
</feature>
<keyword evidence="3" id="KW-1185">Reference proteome</keyword>
<dbReference type="Proteomes" id="UP000324285">
    <property type="component" value="Chromosome"/>
</dbReference>
<dbReference type="InterPro" id="IPR019960">
    <property type="entry name" value="T1SS_VCA0849"/>
</dbReference>
<dbReference type="InterPro" id="IPR014756">
    <property type="entry name" value="Ig_E-set"/>
</dbReference>
<dbReference type="KEGG" id="hbh:E4T21_02115"/>
<protein>
    <submittedName>
        <fullName evidence="2">Ig-like domain-containing protein</fullName>
    </submittedName>
</protein>
<dbReference type="InterPro" id="IPR013783">
    <property type="entry name" value="Ig-like_fold"/>
</dbReference>
<organism evidence="2 3">
    <name type="scientific">Halomonas binhaiensis</name>
    <dbReference type="NCBI Taxonomy" id="2562282"/>
    <lineage>
        <taxon>Bacteria</taxon>
        <taxon>Pseudomonadati</taxon>
        <taxon>Pseudomonadota</taxon>
        <taxon>Gammaproteobacteria</taxon>
        <taxon>Oceanospirillales</taxon>
        <taxon>Halomonadaceae</taxon>
        <taxon>Halomonas</taxon>
    </lineage>
</organism>
<reference evidence="2" key="1">
    <citation type="submission" date="2021-02" db="EMBL/GenBank/DDBJ databases">
        <title>Strain Y2R2, a novel species of the genus Halomonas.</title>
        <authorList>
            <person name="Huang H."/>
        </authorList>
    </citation>
    <scope>NUCLEOTIDE SEQUENCE</scope>
    <source>
        <strain evidence="2">Y2R2</strain>
    </source>
</reference>
<feature type="domain" description="Bacterial Ig-like" evidence="1">
    <location>
        <begin position="124"/>
        <end position="197"/>
    </location>
</feature>